<dbReference type="Proteomes" id="UP000620124">
    <property type="component" value="Unassembled WGS sequence"/>
</dbReference>
<evidence type="ECO:0000313" key="2">
    <source>
        <dbReference type="Proteomes" id="UP000620124"/>
    </source>
</evidence>
<sequence>MLIALTNTSEVFDTNCPSSFHCIPAGRSPSRTSAYLFARVFQEHLVLSTDENESAFTRPASIRRPFLASVWYVHLSNLQALALALQRWCSLCAGLAHIHTTITIFFDVSEHICQPEEI</sequence>
<gene>
    <name evidence="1" type="ORF">MVEN_01408800</name>
</gene>
<evidence type="ECO:0000313" key="1">
    <source>
        <dbReference type="EMBL" id="KAF7348886.1"/>
    </source>
</evidence>
<reference evidence="1" key="1">
    <citation type="submission" date="2020-05" db="EMBL/GenBank/DDBJ databases">
        <title>Mycena genomes resolve the evolution of fungal bioluminescence.</title>
        <authorList>
            <person name="Tsai I.J."/>
        </authorList>
    </citation>
    <scope>NUCLEOTIDE SEQUENCE</scope>
    <source>
        <strain evidence="1">CCC161011</strain>
    </source>
</reference>
<organism evidence="1 2">
    <name type="scientific">Mycena venus</name>
    <dbReference type="NCBI Taxonomy" id="2733690"/>
    <lineage>
        <taxon>Eukaryota</taxon>
        <taxon>Fungi</taxon>
        <taxon>Dikarya</taxon>
        <taxon>Basidiomycota</taxon>
        <taxon>Agaricomycotina</taxon>
        <taxon>Agaricomycetes</taxon>
        <taxon>Agaricomycetidae</taxon>
        <taxon>Agaricales</taxon>
        <taxon>Marasmiineae</taxon>
        <taxon>Mycenaceae</taxon>
        <taxon>Mycena</taxon>
    </lineage>
</organism>
<dbReference type="EMBL" id="JACAZI010000011">
    <property type="protein sequence ID" value="KAF7348886.1"/>
    <property type="molecule type" value="Genomic_DNA"/>
</dbReference>
<comment type="caution">
    <text evidence="1">The sequence shown here is derived from an EMBL/GenBank/DDBJ whole genome shotgun (WGS) entry which is preliminary data.</text>
</comment>
<protein>
    <submittedName>
        <fullName evidence="1">Uncharacterized protein</fullName>
    </submittedName>
</protein>
<dbReference type="AlphaFoldDB" id="A0A8H6XYG8"/>
<name>A0A8H6XYG8_9AGAR</name>
<accession>A0A8H6XYG8</accession>
<proteinExistence type="predicted"/>
<keyword evidence="2" id="KW-1185">Reference proteome</keyword>